<reference evidence="1" key="1">
    <citation type="journal article" date="2021" name="Proc. Natl. Acad. Sci. U.S.A.">
        <title>A Catalog of Tens of Thousands of Viruses from Human Metagenomes Reveals Hidden Associations with Chronic Diseases.</title>
        <authorList>
            <person name="Tisza M.J."/>
            <person name="Buck C.B."/>
        </authorList>
    </citation>
    <scope>NUCLEOTIDE SEQUENCE</scope>
    <source>
        <strain evidence="1">Ct6h44</strain>
    </source>
</reference>
<dbReference type="EMBL" id="BK032708">
    <property type="protein sequence ID" value="DAF56134.1"/>
    <property type="molecule type" value="Genomic_DNA"/>
</dbReference>
<proteinExistence type="predicted"/>
<accession>A0A8S5SYV2</accession>
<organism evidence="1">
    <name type="scientific">Siphoviridae sp. ct6h44</name>
    <dbReference type="NCBI Taxonomy" id="2827784"/>
    <lineage>
        <taxon>Viruses</taxon>
        <taxon>Duplodnaviria</taxon>
        <taxon>Heunggongvirae</taxon>
        <taxon>Uroviricota</taxon>
        <taxon>Caudoviricetes</taxon>
    </lineage>
</organism>
<protein>
    <submittedName>
        <fullName evidence="1">Helix-turn-helix domain protein</fullName>
    </submittedName>
</protein>
<name>A0A8S5SYV2_9CAUD</name>
<sequence>MFTSHSSEREKKNPLVPPLFFSPLHPPYYLTPYNPPKEKRENRERTTFCARERRGDDMAARLTDRQKKKILADYVQTNNYCATAKINGVSATTVKNLVRANADIVKKCEQKKEENTADVMEYMNDHKDLVCSFIGKGLEMLNDPEKLATANLSQITTAMGTLIDKWAMIGGGSSDNGKEDELSKSLREMAEELKSDK</sequence>
<evidence type="ECO:0000313" key="1">
    <source>
        <dbReference type="EMBL" id="DAF56134.1"/>
    </source>
</evidence>